<feature type="compositionally biased region" description="Polar residues" evidence="14">
    <location>
        <begin position="40"/>
        <end position="51"/>
    </location>
</feature>
<feature type="compositionally biased region" description="Acidic residues" evidence="14">
    <location>
        <begin position="175"/>
        <end position="184"/>
    </location>
</feature>
<dbReference type="InterPro" id="IPR027417">
    <property type="entry name" value="P-loop_NTPase"/>
</dbReference>
<feature type="domain" description="DNA mismatch repair proteins mutS family" evidence="15">
    <location>
        <begin position="1038"/>
        <end position="1054"/>
    </location>
</feature>
<dbReference type="PANTHER" id="PTHR11361:SF148">
    <property type="entry name" value="DNA MISMATCH REPAIR PROTEIN MSH6"/>
    <property type="match status" value="1"/>
</dbReference>
<evidence type="ECO:0000256" key="14">
    <source>
        <dbReference type="SAM" id="MobiDB-lite"/>
    </source>
</evidence>
<dbReference type="Gene3D" id="3.40.50.300">
    <property type="entry name" value="P-loop containing nucleotide triphosphate hydrolases"/>
    <property type="match status" value="1"/>
</dbReference>
<dbReference type="Pfam" id="PF05190">
    <property type="entry name" value="MutS_IV"/>
    <property type="match status" value="1"/>
</dbReference>
<feature type="region of interest" description="Disordered" evidence="14">
    <location>
        <begin position="164"/>
        <end position="212"/>
    </location>
</feature>
<dbReference type="Pfam" id="PF00488">
    <property type="entry name" value="MutS_V"/>
    <property type="match status" value="1"/>
</dbReference>
<dbReference type="AlphaFoldDB" id="A0AAV5RD58"/>
<evidence type="ECO:0000256" key="5">
    <source>
        <dbReference type="ARBA" id="ARBA00022840"/>
    </source>
</evidence>
<evidence type="ECO:0000313" key="17">
    <source>
        <dbReference type="Proteomes" id="UP001378960"/>
    </source>
</evidence>
<dbReference type="InterPro" id="IPR000432">
    <property type="entry name" value="DNA_mismatch_repair_MutS_C"/>
</dbReference>
<evidence type="ECO:0000256" key="6">
    <source>
        <dbReference type="ARBA" id="ARBA00023125"/>
    </source>
</evidence>
<dbReference type="FunFam" id="3.40.50.300:FF:000771">
    <property type="entry name" value="DNA mismatch repair protein"/>
    <property type="match status" value="1"/>
</dbReference>
<feature type="region of interest" description="Disordered" evidence="14">
    <location>
        <begin position="95"/>
        <end position="151"/>
    </location>
</feature>
<proteinExistence type="inferred from homology"/>
<organism evidence="16 17">
    <name type="scientific">Pichia kluyveri</name>
    <name type="common">Yeast</name>
    <dbReference type="NCBI Taxonomy" id="36015"/>
    <lineage>
        <taxon>Eukaryota</taxon>
        <taxon>Fungi</taxon>
        <taxon>Dikarya</taxon>
        <taxon>Ascomycota</taxon>
        <taxon>Saccharomycotina</taxon>
        <taxon>Pichiomycetes</taxon>
        <taxon>Pichiales</taxon>
        <taxon>Pichiaceae</taxon>
        <taxon>Pichia</taxon>
    </lineage>
</organism>
<comment type="subunit">
    <text evidence="10">Heterodimer consisting of MSH2-MSH3 (MutS beta). Forms a ternary complex with MutL alpha (MLH1-PMS1).</text>
</comment>
<evidence type="ECO:0000256" key="12">
    <source>
        <dbReference type="RuleBase" id="RU003756"/>
    </source>
</evidence>
<dbReference type="InterPro" id="IPR016151">
    <property type="entry name" value="DNA_mismatch_repair_MutS_N"/>
</dbReference>
<protein>
    <recommendedName>
        <fullName evidence="11">DNA mismatch repair protein</fullName>
    </recommendedName>
</protein>
<dbReference type="GO" id="GO:0006298">
    <property type="term" value="P:mismatch repair"/>
    <property type="evidence" value="ECO:0007669"/>
    <property type="project" value="InterPro"/>
</dbReference>
<dbReference type="GO" id="GO:0140664">
    <property type="term" value="F:ATP-dependent DNA damage sensor activity"/>
    <property type="evidence" value="ECO:0007669"/>
    <property type="project" value="InterPro"/>
</dbReference>
<reference evidence="16 17" key="1">
    <citation type="journal article" date="2023" name="Elife">
        <title>Identification of key yeast species and microbe-microbe interactions impacting larval growth of Drosophila in the wild.</title>
        <authorList>
            <person name="Mure A."/>
            <person name="Sugiura Y."/>
            <person name="Maeda R."/>
            <person name="Honda K."/>
            <person name="Sakurai N."/>
            <person name="Takahashi Y."/>
            <person name="Watada M."/>
            <person name="Katoh T."/>
            <person name="Gotoh A."/>
            <person name="Gotoh Y."/>
            <person name="Taniguchi I."/>
            <person name="Nakamura K."/>
            <person name="Hayashi T."/>
            <person name="Katayama T."/>
            <person name="Uemura T."/>
            <person name="Hattori Y."/>
        </authorList>
    </citation>
    <scope>NUCLEOTIDE SEQUENCE [LARGE SCALE GENOMIC DNA]</scope>
    <source>
        <strain evidence="16 17">PK-24</strain>
    </source>
</reference>
<dbReference type="FunFam" id="1.10.1420.10:FF:000019">
    <property type="entry name" value="DNA mismatch repair protein"/>
    <property type="match status" value="1"/>
</dbReference>
<evidence type="ECO:0000256" key="2">
    <source>
        <dbReference type="ARBA" id="ARBA00006271"/>
    </source>
</evidence>
<dbReference type="SUPFAM" id="SSF48334">
    <property type="entry name" value="DNA repair protein MutS, domain III"/>
    <property type="match status" value="1"/>
</dbReference>
<comment type="function">
    <text evidence="9">Component of the post-replicative DNA mismatch repair system (MMR). Heterodimerizes with MSH2 to form MutS beta, which binds to DNA mismatches thereby initiating DNA repair. MSH3 provides substrate-binding and substrate specificity to the complex. When bound, the MutS beta heterodimer bends the DNA helix and shields approximately 20 base pairs. Acts mainly to repair insertion-deletion loops (IDLs) from 2 to 13 nucleotides in size, but can also repair base-base and single insertion-deletion mismatches that occur during replication. After mismatch binding, forms a ternary complex with the MutL alpha heterodimer, which is thought to be responsible for directing the downstream MMR events, including strand discrimination, excision, and resynthesis. ATP binding and hydrolysis play a pivotal role in mismatch repair functions.</text>
</comment>
<evidence type="ECO:0000256" key="1">
    <source>
        <dbReference type="ARBA" id="ARBA00004123"/>
    </source>
</evidence>
<dbReference type="Gene3D" id="3.30.420.110">
    <property type="entry name" value="MutS, connector domain"/>
    <property type="match status" value="1"/>
</dbReference>
<dbReference type="SUPFAM" id="SSF55271">
    <property type="entry name" value="DNA repair protein MutS, domain I"/>
    <property type="match status" value="1"/>
</dbReference>
<dbReference type="Pfam" id="PF05188">
    <property type="entry name" value="MutS_II"/>
    <property type="match status" value="1"/>
</dbReference>
<evidence type="ECO:0000256" key="7">
    <source>
        <dbReference type="ARBA" id="ARBA00023204"/>
    </source>
</evidence>
<evidence type="ECO:0000256" key="13">
    <source>
        <dbReference type="SAM" id="Coils"/>
    </source>
</evidence>
<evidence type="ECO:0000256" key="8">
    <source>
        <dbReference type="ARBA" id="ARBA00023242"/>
    </source>
</evidence>
<dbReference type="InterPro" id="IPR007861">
    <property type="entry name" value="DNA_mismatch_repair_MutS_clamp"/>
</dbReference>
<dbReference type="SUPFAM" id="SSF53150">
    <property type="entry name" value="DNA repair protein MutS, domain II"/>
    <property type="match status" value="1"/>
</dbReference>
<dbReference type="FunFam" id="3.40.1170.10:FF:000002">
    <property type="entry name" value="DNA mismatch repair protein"/>
    <property type="match status" value="1"/>
</dbReference>
<evidence type="ECO:0000256" key="10">
    <source>
        <dbReference type="ARBA" id="ARBA00025902"/>
    </source>
</evidence>
<dbReference type="InterPro" id="IPR045076">
    <property type="entry name" value="MutS"/>
</dbReference>
<comment type="subcellular location">
    <subcellularLocation>
        <location evidence="1">Nucleus</location>
    </subcellularLocation>
</comment>
<dbReference type="PIRSF" id="PIRSF037677">
    <property type="entry name" value="DNA_mis_repair_Msh6"/>
    <property type="match status" value="1"/>
</dbReference>
<dbReference type="InterPro" id="IPR007860">
    <property type="entry name" value="DNA_mmatch_repair_MutS_con_dom"/>
</dbReference>
<dbReference type="SMART" id="SM00533">
    <property type="entry name" value="MUTSd"/>
    <property type="match status" value="1"/>
</dbReference>
<keyword evidence="4 11" id="KW-0227">DNA damage</keyword>
<name>A0AAV5RD58_PICKL</name>
<accession>A0AAV5RD58</accession>
<dbReference type="SUPFAM" id="SSF52540">
    <property type="entry name" value="P-loop containing nucleoside triphosphate hydrolases"/>
    <property type="match status" value="1"/>
</dbReference>
<dbReference type="Proteomes" id="UP001378960">
    <property type="component" value="Unassembled WGS sequence"/>
</dbReference>
<keyword evidence="5 11" id="KW-0067">ATP-binding</keyword>
<comment type="caution">
    <text evidence="16">The sequence shown here is derived from an EMBL/GenBank/DDBJ whole genome shotgun (WGS) entry which is preliminary data.</text>
</comment>
<evidence type="ECO:0000313" key="16">
    <source>
        <dbReference type="EMBL" id="GMM48536.1"/>
    </source>
</evidence>
<feature type="coiled-coil region" evidence="13">
    <location>
        <begin position="773"/>
        <end position="800"/>
    </location>
</feature>
<dbReference type="Pfam" id="PF01624">
    <property type="entry name" value="MutS_I"/>
    <property type="match status" value="1"/>
</dbReference>
<dbReference type="PANTHER" id="PTHR11361">
    <property type="entry name" value="DNA MISMATCH REPAIR PROTEIN MUTS FAMILY MEMBER"/>
    <property type="match status" value="1"/>
</dbReference>
<dbReference type="GO" id="GO:0005524">
    <property type="term" value="F:ATP binding"/>
    <property type="evidence" value="ECO:0007669"/>
    <property type="project" value="UniProtKB-UniRule"/>
</dbReference>
<feature type="compositionally biased region" description="Basic and acidic residues" evidence="14">
    <location>
        <begin position="185"/>
        <end position="211"/>
    </location>
</feature>
<feature type="compositionally biased region" description="Acidic residues" evidence="14">
    <location>
        <begin position="130"/>
        <end position="141"/>
    </location>
</feature>
<feature type="compositionally biased region" description="Polar residues" evidence="14">
    <location>
        <begin position="104"/>
        <end position="113"/>
    </location>
</feature>
<dbReference type="InterPro" id="IPR036678">
    <property type="entry name" value="MutS_con_dom_sf"/>
</dbReference>
<dbReference type="InterPro" id="IPR007696">
    <property type="entry name" value="DNA_mismatch_repair_MutS_core"/>
</dbReference>
<dbReference type="NCBIfam" id="NF003810">
    <property type="entry name" value="PRK05399.1"/>
    <property type="match status" value="1"/>
</dbReference>
<evidence type="ECO:0000256" key="4">
    <source>
        <dbReference type="ARBA" id="ARBA00022763"/>
    </source>
</evidence>
<dbReference type="GO" id="GO:0016887">
    <property type="term" value="F:ATP hydrolysis activity"/>
    <property type="evidence" value="ECO:0007669"/>
    <property type="project" value="UniProtKB-ARBA"/>
</dbReference>
<feature type="compositionally biased region" description="Polar residues" evidence="14">
    <location>
        <begin position="60"/>
        <end position="76"/>
    </location>
</feature>
<dbReference type="InterPro" id="IPR036187">
    <property type="entry name" value="DNA_mismatch_repair_MutS_sf"/>
</dbReference>
<gene>
    <name evidence="16" type="ORF">DAPK24_051340</name>
</gene>
<feature type="region of interest" description="Disordered" evidence="14">
    <location>
        <begin position="1"/>
        <end position="83"/>
    </location>
</feature>
<dbReference type="InterPro" id="IPR017261">
    <property type="entry name" value="DNA_mismatch_repair_MutS/MSH"/>
</dbReference>
<evidence type="ECO:0000259" key="15">
    <source>
        <dbReference type="PROSITE" id="PS00486"/>
    </source>
</evidence>
<dbReference type="InterPro" id="IPR007695">
    <property type="entry name" value="DNA_mismatch_repair_MutS-lik_N"/>
</dbReference>
<dbReference type="GO" id="GO:0032301">
    <property type="term" value="C:MutSalpha complex"/>
    <property type="evidence" value="ECO:0007669"/>
    <property type="project" value="TreeGrafter"/>
</dbReference>
<keyword evidence="17" id="KW-1185">Reference proteome</keyword>
<dbReference type="Gene3D" id="3.40.1170.10">
    <property type="entry name" value="DNA repair protein MutS, domain I"/>
    <property type="match status" value="1"/>
</dbReference>
<dbReference type="SMART" id="SM00534">
    <property type="entry name" value="MUTSac"/>
    <property type="match status" value="1"/>
</dbReference>
<keyword evidence="3 11" id="KW-0547">Nucleotide-binding</keyword>
<sequence length="1206" mass="137637">MSVEQQKKPKQLKQASLMSFFGKKKEKSAPTTIKEDTNETIDSITPDNSLNDIALKNDTNDTSIQKKSNEFLQTPKSLKRKSTNDLDILKKNIDEISDDKNIDNEVTTSNKDIPSSPVSRRSRKVNYSELSDDDDDEDEGEEGIKKVKRRRVIAWDDADDDDFEIDLKADKAKDSDDDDDDEDMVDTRSSKEELLELTDKTTIDDNDHHDDDDVVVDVRPVKKQKSVSPPSRTTSKISNILANKPVMKSSLTPQNKFNKENEERYHWLVTVKDADGHLESDPDYDPRTLFIPQSAWLKFTAFEKQYWTIKSKMWDTVVFFKKGKFFELYEKDADIAHTKFDLKLAGTGRANMRLAGVPEMSFDYWAKRFINSGYKVAKVDQKESLLAKEIRQKNDSSSSSKESKVIQRELEYVLTCGTLIDENLLNDEMSKYCLALKEVVDYENNTKHFGVCFVDVSTGNFQILEFKDDLECTKLETLLSQINPMEILISKNEIDSLTLRILKFNSNTNASFNFIRPEEEFWDHEKTVDELSKFNTINELKTPEILKKYYETEKYLAFSSFGAIFWYLRSLKLDNNIISMGNFSEYDPFNKSLLSFTMRLDGITLQNLEIFNNSFDQSDRGTLFKLLNRGLTSFGKREFKNWIIHPLLNKDAINDRLDSVELLLDNNELKDLIESKLKKIIDVERMLTRIHSKILKPKDFVKVIDSFKTISGLINEINKFGIDNLKGLFKSIIVNFPILELDELLENWNDKFDRNLAINENLIVPNPGVDEEFDESNAKISNIESQLNDLLQEYRSAYKSNEICYKDSGKEIYLIEIPTKLVNKIPRDWLQMAATAKCKRYWSPEVKALVKELMELKELHKMICVNLKDRIYENFDKSYSKCIKIISSIGKIDCLLSLTRSSEMMGFPICRPEIVENDYSFIDFKQLRHPVFAAGSGILNSKDFIPNDVSLGLGNKDRIGLLTGANAAGKSTLLRMTCIATIMAQMGCFVPAESAKLTPVDSIMTRLGANDNIMQGKSTFFVELLETKKMLDNATPKSLVILDELGRGGSSSDGFAIAEAVLHHFATHIQSIGFFATHYGNLGESFKTHPKVIPLRMAILVDSASKKITFLYKLEKGKSNGSFGMHVATMCGIPIEIVSNAEIAANKWEHTSKLNKMKNIKQDHGIPLGLESDFSWYSQNKTGLNVFGEKFTKESLKSVFKMIDSL</sequence>
<comment type="similarity">
    <text evidence="2 11 12">Belongs to the DNA mismatch repair MutS family.</text>
</comment>
<keyword evidence="6 11" id="KW-0238">DNA-binding</keyword>
<dbReference type="EMBL" id="BTGB01000009">
    <property type="protein sequence ID" value="GMM48536.1"/>
    <property type="molecule type" value="Genomic_DNA"/>
</dbReference>
<dbReference type="PROSITE" id="PS00486">
    <property type="entry name" value="DNA_MISMATCH_REPAIR_2"/>
    <property type="match status" value="1"/>
</dbReference>
<evidence type="ECO:0000256" key="11">
    <source>
        <dbReference type="PIRNR" id="PIRNR037677"/>
    </source>
</evidence>
<feature type="compositionally biased region" description="Basic and acidic residues" evidence="14">
    <location>
        <begin position="165"/>
        <end position="174"/>
    </location>
</feature>
<evidence type="ECO:0000256" key="3">
    <source>
        <dbReference type="ARBA" id="ARBA00022741"/>
    </source>
</evidence>
<keyword evidence="7 11" id="KW-0234">DNA repair</keyword>
<dbReference type="Pfam" id="PF05192">
    <property type="entry name" value="MutS_III"/>
    <property type="match status" value="1"/>
</dbReference>
<keyword evidence="8" id="KW-0539">Nucleus</keyword>
<dbReference type="GO" id="GO:0030983">
    <property type="term" value="F:mismatched DNA binding"/>
    <property type="evidence" value="ECO:0007669"/>
    <property type="project" value="UniProtKB-UniRule"/>
</dbReference>
<evidence type="ECO:0000256" key="9">
    <source>
        <dbReference type="ARBA" id="ARBA00025373"/>
    </source>
</evidence>
<keyword evidence="13" id="KW-0175">Coiled coil</keyword>
<dbReference type="Gene3D" id="1.10.1420.10">
    <property type="match status" value="2"/>
</dbReference>